<dbReference type="Pfam" id="PF01266">
    <property type="entry name" value="DAO"/>
    <property type="match status" value="1"/>
</dbReference>
<keyword evidence="1" id="KW-0560">Oxidoreductase</keyword>
<dbReference type="Gene3D" id="3.50.50.60">
    <property type="entry name" value="FAD/NAD(P)-binding domain"/>
    <property type="match status" value="1"/>
</dbReference>
<reference evidence="3 4" key="1">
    <citation type="submission" date="2023-01" db="EMBL/GenBank/DDBJ databases">
        <authorList>
            <person name="Yoon J.-W."/>
        </authorList>
    </citation>
    <scope>NUCLEOTIDE SEQUENCE [LARGE SCALE GENOMIC DNA]</scope>
    <source>
        <strain evidence="3 4">KMU-50</strain>
    </source>
</reference>
<sequence>MAPITKSDITLSHWHQTCREEVRASALDGTVTADLVVIGGGYTGLSAALHCAKAGLEVRLVEAGTFGGGGSGRNVGLVNAGLWLPPEEISARIGAAAGAKLSSALAGAPDLVFDLIEEFSIQCEPVRSGTLHCAHAPSGMRDLENRHRQLTAIGAPVALLSPNEAKARVGSEEVHGAIHDPRAGTIQPLGYAKGLARAAMERGAHLHENSPATAIERSGGKWIVTTPSGQITAQQMIIATNAYALPIKGLPTPATVPVHFFQAATEPLSGEQLDQILPGREGCWDTAMVMSSWRLDQAGRLILGGMGSLDHPGSFVHRSWVKRKLAKMFPALAGVTLSQCWHGRIAMTGEYLPKIMSPGEGALIAFGYSGRGIGPGTLFGKAMADALITGDTSSLPRTPQEHHTLPMAGMKQVYYETGATLTHLIKDRF</sequence>
<evidence type="ECO:0000256" key="1">
    <source>
        <dbReference type="ARBA" id="ARBA00023002"/>
    </source>
</evidence>
<keyword evidence="4" id="KW-1185">Reference proteome</keyword>
<dbReference type="Gene3D" id="3.30.9.10">
    <property type="entry name" value="D-Amino Acid Oxidase, subunit A, domain 2"/>
    <property type="match status" value="1"/>
</dbReference>
<dbReference type="RefSeq" id="WP_271055340.1">
    <property type="nucleotide sequence ID" value="NZ_JAQIIO010000013.1"/>
</dbReference>
<dbReference type="PANTHER" id="PTHR13847">
    <property type="entry name" value="SARCOSINE DEHYDROGENASE-RELATED"/>
    <property type="match status" value="1"/>
</dbReference>
<protein>
    <submittedName>
        <fullName evidence="3">FAD-binding oxidoreductase</fullName>
    </submittedName>
</protein>
<gene>
    <name evidence="3" type="ORF">O2N63_16175</name>
</gene>
<accession>A0ABT4W6V0</accession>
<proteinExistence type="predicted"/>
<dbReference type="Proteomes" id="UP001528040">
    <property type="component" value="Unassembled WGS sequence"/>
</dbReference>
<comment type="caution">
    <text evidence="3">The sequence shown here is derived from an EMBL/GenBank/DDBJ whole genome shotgun (WGS) entry which is preliminary data.</text>
</comment>
<evidence type="ECO:0000259" key="2">
    <source>
        <dbReference type="Pfam" id="PF01266"/>
    </source>
</evidence>
<dbReference type="PANTHER" id="PTHR13847:SF275">
    <property type="entry name" value="GAMMA-GLUTAMYLPUTRESCINE OXIDOREDUCTASE"/>
    <property type="match status" value="1"/>
</dbReference>
<evidence type="ECO:0000313" key="4">
    <source>
        <dbReference type="Proteomes" id="UP001528040"/>
    </source>
</evidence>
<dbReference type="EMBL" id="JAQIIO010000013">
    <property type="protein sequence ID" value="MDA5095628.1"/>
    <property type="molecule type" value="Genomic_DNA"/>
</dbReference>
<dbReference type="SUPFAM" id="SSF51905">
    <property type="entry name" value="FAD/NAD(P)-binding domain"/>
    <property type="match status" value="1"/>
</dbReference>
<name>A0ABT4W6V0_9RHOB</name>
<organism evidence="3 4">
    <name type="scientific">Aliiroseovarius salicola</name>
    <dbReference type="NCBI Taxonomy" id="3009082"/>
    <lineage>
        <taxon>Bacteria</taxon>
        <taxon>Pseudomonadati</taxon>
        <taxon>Pseudomonadota</taxon>
        <taxon>Alphaproteobacteria</taxon>
        <taxon>Rhodobacterales</taxon>
        <taxon>Paracoccaceae</taxon>
        <taxon>Aliiroseovarius</taxon>
    </lineage>
</organism>
<evidence type="ECO:0000313" key="3">
    <source>
        <dbReference type="EMBL" id="MDA5095628.1"/>
    </source>
</evidence>
<feature type="domain" description="FAD dependent oxidoreductase" evidence="2">
    <location>
        <begin position="34"/>
        <end position="385"/>
    </location>
</feature>
<dbReference type="InterPro" id="IPR036188">
    <property type="entry name" value="FAD/NAD-bd_sf"/>
</dbReference>
<dbReference type="InterPro" id="IPR006076">
    <property type="entry name" value="FAD-dep_OxRdtase"/>
</dbReference>